<keyword evidence="2" id="KW-1185">Reference proteome</keyword>
<evidence type="ECO:0000313" key="2">
    <source>
        <dbReference type="Proteomes" id="UP001314169"/>
    </source>
</evidence>
<evidence type="ECO:0000313" key="1">
    <source>
        <dbReference type="EMBL" id="CAK6439724.1"/>
    </source>
</evidence>
<dbReference type="Proteomes" id="UP001314169">
    <property type="component" value="Chromosome 18"/>
</dbReference>
<reference evidence="1" key="1">
    <citation type="submission" date="2023-12" db="EMBL/GenBank/DDBJ databases">
        <authorList>
            <person name="Brown T."/>
        </authorList>
    </citation>
    <scope>NUCLEOTIDE SEQUENCE</scope>
</reference>
<name>A0ABN9ZNG5_PIPNA</name>
<gene>
    <name evidence="1" type="ORF">MPIPNATIZW_LOCUS8030</name>
</gene>
<organism evidence="1 2">
    <name type="scientific">Pipistrellus nathusii</name>
    <name type="common">Nathusius' pipistrelle</name>
    <dbReference type="NCBI Taxonomy" id="59473"/>
    <lineage>
        <taxon>Eukaryota</taxon>
        <taxon>Metazoa</taxon>
        <taxon>Chordata</taxon>
        <taxon>Craniata</taxon>
        <taxon>Vertebrata</taxon>
        <taxon>Euteleostomi</taxon>
        <taxon>Mammalia</taxon>
        <taxon>Eutheria</taxon>
        <taxon>Laurasiatheria</taxon>
        <taxon>Chiroptera</taxon>
        <taxon>Yangochiroptera</taxon>
        <taxon>Vespertilionidae</taxon>
        <taxon>Pipistrellus</taxon>
    </lineage>
</organism>
<sequence length="142" mass="15423">MTLSLTSTMPYPGTGPVPPDSVFSLPPFPPWPPSGARTLELEGILEVVQLEWRPTEFINTSLGLSLLLRPCILSSPLHHLPLPLLQTHLHTLQYRHQKQLLRPRSCALCSPGVPAQSLTPSSSRPGCREGPGACSFAEEAGR</sequence>
<protein>
    <submittedName>
        <fullName evidence="1">Uncharacterized protein</fullName>
    </submittedName>
</protein>
<proteinExistence type="predicted"/>
<dbReference type="EMBL" id="OY882875">
    <property type="protein sequence ID" value="CAK6439724.1"/>
    <property type="molecule type" value="Genomic_DNA"/>
</dbReference>
<accession>A0ABN9ZNG5</accession>